<name>A0ABQ7W5E9_SOLTU</name>
<dbReference type="PANTHER" id="PTHR31639:SF333">
    <property type="entry name" value="F-BOX DOMAIN, FBD DOMAIN, LEUCINE-RICH REPEAT DOMAIN, L DOMAIN-LIKE PROTEIN-RELATED"/>
    <property type="match status" value="1"/>
</dbReference>
<dbReference type="InterPro" id="IPR001810">
    <property type="entry name" value="F-box_dom"/>
</dbReference>
<dbReference type="SUPFAM" id="SSF52047">
    <property type="entry name" value="RNI-like"/>
    <property type="match status" value="1"/>
</dbReference>
<gene>
    <name evidence="2" type="ORF">KY290_007343</name>
</gene>
<dbReference type="PROSITE" id="PS50181">
    <property type="entry name" value="FBOX"/>
    <property type="match status" value="1"/>
</dbReference>
<dbReference type="EMBL" id="JAIVGD010000003">
    <property type="protein sequence ID" value="KAH0775932.1"/>
    <property type="molecule type" value="Genomic_DNA"/>
</dbReference>
<protein>
    <recommendedName>
        <fullName evidence="1">F-box domain-containing protein</fullName>
    </recommendedName>
</protein>
<comment type="caution">
    <text evidence="2">The sequence shown here is derived from an EMBL/GenBank/DDBJ whole genome shotgun (WGS) entry which is preliminary data.</text>
</comment>
<reference evidence="2 3" key="1">
    <citation type="journal article" date="2021" name="bioRxiv">
        <title>Chromosome-scale and haplotype-resolved genome assembly of a tetraploid potato cultivar.</title>
        <authorList>
            <person name="Sun H."/>
            <person name="Jiao W.-B."/>
            <person name="Krause K."/>
            <person name="Campoy J.A."/>
            <person name="Goel M."/>
            <person name="Folz-Donahue K."/>
            <person name="Kukat C."/>
            <person name="Huettel B."/>
            <person name="Schneeberger K."/>
        </authorList>
    </citation>
    <scope>NUCLEOTIDE SEQUENCE [LARGE SCALE GENOMIC DNA]</scope>
    <source>
        <strain evidence="2">SolTubOtavaFocal</strain>
        <tissue evidence="2">Leaves</tissue>
    </source>
</reference>
<proteinExistence type="predicted"/>
<dbReference type="Proteomes" id="UP000826656">
    <property type="component" value="Unassembled WGS sequence"/>
</dbReference>
<evidence type="ECO:0000313" key="3">
    <source>
        <dbReference type="Proteomes" id="UP000826656"/>
    </source>
</evidence>
<dbReference type="Pfam" id="PF00646">
    <property type="entry name" value="F-box"/>
    <property type="match status" value="1"/>
</dbReference>
<organism evidence="2 3">
    <name type="scientific">Solanum tuberosum</name>
    <name type="common">Potato</name>
    <dbReference type="NCBI Taxonomy" id="4113"/>
    <lineage>
        <taxon>Eukaryota</taxon>
        <taxon>Viridiplantae</taxon>
        <taxon>Streptophyta</taxon>
        <taxon>Embryophyta</taxon>
        <taxon>Tracheophyta</taxon>
        <taxon>Spermatophyta</taxon>
        <taxon>Magnoliopsida</taxon>
        <taxon>eudicotyledons</taxon>
        <taxon>Gunneridae</taxon>
        <taxon>Pentapetalae</taxon>
        <taxon>asterids</taxon>
        <taxon>lamiids</taxon>
        <taxon>Solanales</taxon>
        <taxon>Solanaceae</taxon>
        <taxon>Solanoideae</taxon>
        <taxon>Solaneae</taxon>
        <taxon>Solanum</taxon>
    </lineage>
</organism>
<feature type="domain" description="F-box" evidence="1">
    <location>
        <begin position="4"/>
        <end position="52"/>
    </location>
</feature>
<dbReference type="SUPFAM" id="SSF81383">
    <property type="entry name" value="F-box domain"/>
    <property type="match status" value="1"/>
</dbReference>
<evidence type="ECO:0000313" key="2">
    <source>
        <dbReference type="EMBL" id="KAH0775932.1"/>
    </source>
</evidence>
<dbReference type="PANTHER" id="PTHR31639">
    <property type="entry name" value="F-BOX PROTEIN-LIKE"/>
    <property type="match status" value="1"/>
</dbReference>
<evidence type="ECO:0000259" key="1">
    <source>
        <dbReference type="PROSITE" id="PS50181"/>
    </source>
</evidence>
<accession>A0ABQ7W5E9</accession>
<dbReference type="InterPro" id="IPR036047">
    <property type="entry name" value="F-box-like_dom_sf"/>
</dbReference>
<sequence length="351" mass="40482">MDNEDRISYLPRDINDHIFELLPVEDAARTSILSTKWRYVWATVPNLVLDKLFCNKLALRSRYILKQTIDEILLQHIGNIVKFDVDISGVELSLCPNIDGWILYATRNNVKELKLNMPNDSTYKCNGTQCLNIVSAGLEYLFYDESRCNLDLSCFMKCKQLTCLYLKVENYSMPFERLTLEKLLLSLTTLEILLLSSFELELLSAGEVPKTIPFKLNFLYHLHLGVNFTQISQTYYAFELIKSCPNLSKLEIWVNNSSDTVEAVLKYIDTPTFLDQPLKDVTVHYFKGSKIELFFIKLLLACIPSLVRMSIIPVGSLEDWNIGIDLMRFPRASPKAELFYLKNVDKSRVDL</sequence>
<keyword evidence="3" id="KW-1185">Reference proteome</keyword>